<accession>A0A0F3Q0V0</accession>
<sequence>MLSPKSLIAKTGEVMGMGIKNHGIYNACEVTPLHRSSNVPDRK</sequence>
<evidence type="ECO:0000313" key="2">
    <source>
        <dbReference type="Proteomes" id="UP000033722"/>
    </source>
</evidence>
<name>A0A0F3Q0V0_ANAPH</name>
<dbReference type="Proteomes" id="UP000033722">
    <property type="component" value="Unassembled WGS sequence"/>
</dbReference>
<reference evidence="1 2" key="1">
    <citation type="submission" date="2015-01" db="EMBL/GenBank/DDBJ databases">
        <title>Genome Sequencing of Rickettsiales.</title>
        <authorList>
            <person name="Daugherty S.C."/>
            <person name="Su Q."/>
            <person name="Abolude K."/>
            <person name="Beier-Sexton M."/>
            <person name="Carlyon J.A."/>
            <person name="Carter R."/>
            <person name="Day N.P."/>
            <person name="Dumler S.J."/>
            <person name="Dyachenko V."/>
            <person name="Godinez A."/>
            <person name="Kurtti T.J."/>
            <person name="Lichay M."/>
            <person name="Mullins K.E."/>
            <person name="Ott S."/>
            <person name="Pappas-Brown V."/>
            <person name="Paris D.H."/>
            <person name="Patel P."/>
            <person name="Richards A.L."/>
            <person name="Sadzewicz L."/>
            <person name="Sears K."/>
            <person name="Seidman D."/>
            <person name="Sengamalay N."/>
            <person name="Stenos J."/>
            <person name="Tallon L.J."/>
            <person name="Vincent G."/>
            <person name="Fraser C.M."/>
            <person name="Munderloh U."/>
            <person name="Dunning-Hotopp J.C."/>
        </authorList>
    </citation>
    <scope>NUCLEOTIDE SEQUENCE [LARGE SCALE GENOMIC DNA]</scope>
    <source>
        <strain evidence="1 2">CRT53-1</strain>
    </source>
</reference>
<dbReference type="AlphaFoldDB" id="A0A0F3Q0V0"/>
<gene>
    <name evidence="1" type="ORF">APHCRT_0948</name>
</gene>
<evidence type="ECO:0000313" key="1">
    <source>
        <dbReference type="EMBL" id="KJV85781.1"/>
    </source>
</evidence>
<comment type="caution">
    <text evidence="1">The sequence shown here is derived from an EMBL/GenBank/DDBJ whole genome shotgun (WGS) entry which is preliminary data.</text>
</comment>
<organism evidence="1 2">
    <name type="scientific">Anaplasma phagocytophilum str. CRT53-1</name>
    <dbReference type="NCBI Taxonomy" id="1359157"/>
    <lineage>
        <taxon>Bacteria</taxon>
        <taxon>Pseudomonadati</taxon>
        <taxon>Pseudomonadota</taxon>
        <taxon>Alphaproteobacteria</taxon>
        <taxon>Rickettsiales</taxon>
        <taxon>Anaplasmataceae</taxon>
        <taxon>Anaplasma</taxon>
        <taxon>phagocytophilum group</taxon>
    </lineage>
</organism>
<proteinExistence type="predicted"/>
<dbReference type="EMBL" id="LAOD01000021">
    <property type="protein sequence ID" value="KJV85781.1"/>
    <property type="molecule type" value="Genomic_DNA"/>
</dbReference>
<protein>
    <submittedName>
        <fullName evidence="1">Uncharacterized protein</fullName>
    </submittedName>
</protein>